<feature type="compositionally biased region" description="Polar residues" evidence="1">
    <location>
        <begin position="519"/>
        <end position="558"/>
    </location>
</feature>
<accession>A0A178ZRG6</accession>
<name>A0A178ZRG6_9EURO</name>
<dbReference type="STRING" id="1367422.A0A178ZRG6"/>
<gene>
    <name evidence="2" type="ORF">AYL99_04254</name>
</gene>
<evidence type="ECO:0000313" key="3">
    <source>
        <dbReference type="Proteomes" id="UP000078343"/>
    </source>
</evidence>
<comment type="caution">
    <text evidence="2">The sequence shown here is derived from an EMBL/GenBank/DDBJ whole genome shotgun (WGS) entry which is preliminary data.</text>
</comment>
<evidence type="ECO:0000256" key="1">
    <source>
        <dbReference type="SAM" id="MobiDB-lite"/>
    </source>
</evidence>
<dbReference type="EMBL" id="LVYI01000003">
    <property type="protein sequence ID" value="OAP62051.1"/>
    <property type="molecule type" value="Genomic_DNA"/>
</dbReference>
<feature type="compositionally biased region" description="Polar residues" evidence="1">
    <location>
        <begin position="325"/>
        <end position="341"/>
    </location>
</feature>
<sequence>MPSQGSQSFSQSSPLCLPLAKFSYATVSGEGVAPIPWLHIGNKKALFAIFETSPVQLEDGRIEQRQKFKVLQDPEVMEELDLNALSVEAHRSLMEKPKGSMSIDPEVNIVVQVPLIAIKYPLPSGQIRRFQIRFSRNEDYYEAMKMLSRADVPTVEAGTFPTRKPPPAPRSVARSLVAPSDSASQMGRSIPRQREHPTNDDALSLFRPVPTVMSAMPPPQMFPVPAQGGKYSLSVRPPPDGDLRTAQAPDLQPAYPKSNISLSTATTLVPGGQRLTFRAVQDQSEPEGLGDIRNGQSTRASPPRPGFETSRRDIGLGLRGGQLAPTVTRSEVNSHSHSQLGRGNGDVGSGKGQSDRHLTGLEVDSVLTGTTTKGKGKRAATNKTTKTPVAKKPRPAASRKTSTTKQAEDKRVPTVDELLQQPGYSLLPNTTTVGAPCNPRVEDYTTELVQTRNLEIAETDYEADQLQTQGSPFLGSTTNRHMTRSVSRALSSIPLQHARESGGRVHQATLPPCTPADQIMSSPATPASPVTQTHTSAPPQPTSLSETSSNTRVPQSSGAPPVTDSALLAVAQQCLSTDPAFDLSSAKSRLDAWLKLPEPARALALRAYFCDLVMTEGFSQLCKSVDMFWEGAVLEGKMMMMTAARAANEGVEEED</sequence>
<dbReference type="Pfam" id="PF03525">
    <property type="entry name" value="Meiotic_rec114"/>
    <property type="match status" value="1"/>
</dbReference>
<feature type="region of interest" description="Disordered" evidence="1">
    <location>
        <begin position="279"/>
        <end position="412"/>
    </location>
</feature>
<reference evidence="2 3" key="1">
    <citation type="submission" date="2016-04" db="EMBL/GenBank/DDBJ databases">
        <title>Draft genome of Fonsecaea erecta CBS 125763.</title>
        <authorList>
            <person name="Weiss V.A."/>
            <person name="Vicente V.A."/>
            <person name="Raittz R.T."/>
            <person name="Moreno L.F."/>
            <person name="De Souza E.M."/>
            <person name="Pedrosa F.O."/>
            <person name="Steffens M.B."/>
            <person name="Faoro H."/>
            <person name="Tadra-Sfeir M.Z."/>
            <person name="Najafzadeh M.J."/>
            <person name="Felipe M.S."/>
            <person name="Teixeira M."/>
            <person name="Sun J."/>
            <person name="Xi L."/>
            <person name="Gomes R."/>
            <person name="De Azevedo C.M."/>
            <person name="Salgado C.G."/>
            <person name="Da Silva M.B."/>
            <person name="Nascimento M.F."/>
            <person name="Queiroz-Telles F."/>
            <person name="Attili D.S."/>
            <person name="Gorbushina A."/>
        </authorList>
    </citation>
    <scope>NUCLEOTIDE SEQUENCE [LARGE SCALE GENOMIC DNA]</scope>
    <source>
        <strain evidence="2 3">CBS 125763</strain>
    </source>
</reference>
<protein>
    <submittedName>
        <fullName evidence="2">Uncharacterized protein</fullName>
    </submittedName>
</protein>
<dbReference type="RefSeq" id="XP_018695418.1">
    <property type="nucleotide sequence ID" value="XM_018835768.1"/>
</dbReference>
<dbReference type="OrthoDB" id="5360255at2759"/>
<feature type="region of interest" description="Disordered" evidence="1">
    <location>
        <begin position="157"/>
        <end position="203"/>
    </location>
</feature>
<dbReference type="InterPro" id="IPR004354">
    <property type="entry name" value="Meiotic_Rec114"/>
</dbReference>
<evidence type="ECO:0000313" key="2">
    <source>
        <dbReference type="EMBL" id="OAP62051.1"/>
    </source>
</evidence>
<feature type="region of interest" description="Disordered" evidence="1">
    <location>
        <begin position="497"/>
        <end position="561"/>
    </location>
</feature>
<dbReference type="Proteomes" id="UP000078343">
    <property type="component" value="Unassembled WGS sequence"/>
</dbReference>
<feature type="compositionally biased region" description="Gly residues" evidence="1">
    <location>
        <begin position="342"/>
        <end position="351"/>
    </location>
</feature>
<dbReference type="AlphaFoldDB" id="A0A178ZRG6"/>
<dbReference type="GeneID" id="30008423"/>
<proteinExistence type="predicted"/>
<feature type="region of interest" description="Disordered" evidence="1">
    <location>
        <begin position="238"/>
        <end position="258"/>
    </location>
</feature>
<dbReference type="GO" id="GO:0007131">
    <property type="term" value="P:reciprocal meiotic recombination"/>
    <property type="evidence" value="ECO:0007669"/>
    <property type="project" value="InterPro"/>
</dbReference>
<keyword evidence="3" id="KW-1185">Reference proteome</keyword>
<organism evidence="2 3">
    <name type="scientific">Fonsecaea erecta</name>
    <dbReference type="NCBI Taxonomy" id="1367422"/>
    <lineage>
        <taxon>Eukaryota</taxon>
        <taxon>Fungi</taxon>
        <taxon>Dikarya</taxon>
        <taxon>Ascomycota</taxon>
        <taxon>Pezizomycotina</taxon>
        <taxon>Eurotiomycetes</taxon>
        <taxon>Chaetothyriomycetidae</taxon>
        <taxon>Chaetothyriales</taxon>
        <taxon>Herpotrichiellaceae</taxon>
        <taxon>Fonsecaea</taxon>
    </lineage>
</organism>